<feature type="compositionally biased region" description="Gly residues" evidence="9">
    <location>
        <begin position="10"/>
        <end position="19"/>
    </location>
</feature>
<name>A0A2J7ZGW5_9CHLO</name>
<dbReference type="GO" id="GO:0007030">
    <property type="term" value="P:Golgi organization"/>
    <property type="evidence" value="ECO:0007669"/>
    <property type="project" value="TreeGrafter"/>
</dbReference>
<dbReference type="GO" id="GO:0000139">
    <property type="term" value="C:Golgi membrane"/>
    <property type="evidence" value="ECO:0007669"/>
    <property type="project" value="UniProtKB-SubCell"/>
</dbReference>
<dbReference type="InterPro" id="IPR019335">
    <property type="entry name" value="COG7"/>
</dbReference>
<dbReference type="AlphaFoldDB" id="A0A2J7ZGW5"/>
<evidence type="ECO:0000256" key="8">
    <source>
        <dbReference type="ARBA" id="ARBA00031345"/>
    </source>
</evidence>
<keyword evidence="7" id="KW-0472">Membrane</keyword>
<feature type="non-terminal residue" evidence="10">
    <location>
        <position position="1"/>
    </location>
</feature>
<reference evidence="10 11" key="1">
    <citation type="journal article" date="2017" name="Mol. Biol. Evol.">
        <title>The 4-celled Tetrabaena socialis nuclear genome reveals the essential components for genetic control of cell number at the origin of multicellularity in the volvocine lineage.</title>
        <authorList>
            <person name="Featherston J."/>
            <person name="Arakaki Y."/>
            <person name="Hanschen E.R."/>
            <person name="Ferris P.J."/>
            <person name="Michod R.E."/>
            <person name="Olson B.J.S.C."/>
            <person name="Nozaki H."/>
            <person name="Durand P.M."/>
        </authorList>
    </citation>
    <scope>NUCLEOTIDE SEQUENCE [LARGE SCALE GENOMIC DNA]</scope>
    <source>
        <strain evidence="10 11">NIES-571</strain>
    </source>
</reference>
<dbReference type="OrthoDB" id="245173at2759"/>
<keyword evidence="11" id="KW-1185">Reference proteome</keyword>
<sequence length="144" mass="14244">VLMGDAADEGGAGVDGGAAPGLSAAAEASTTTAEEWEELAAEWLDQAVSGAAAQYAEAIAKIPELGQQGGAQLATDVEYFLNVMGALHVAPPASLLTVQLLAGAAPEEFGELARGAAAEGAADTAALRALAAMRRLDLEAVPAS</sequence>
<evidence type="ECO:0000313" key="10">
    <source>
        <dbReference type="EMBL" id="PNG99512.1"/>
    </source>
</evidence>
<dbReference type="PANTHER" id="PTHR21443:SF0">
    <property type="entry name" value="CONSERVED OLIGOMERIC GOLGI COMPLEX SUBUNIT 7"/>
    <property type="match status" value="1"/>
</dbReference>
<evidence type="ECO:0000313" key="11">
    <source>
        <dbReference type="Proteomes" id="UP000236333"/>
    </source>
</evidence>
<comment type="similarity">
    <text evidence="2">Belongs to the COG7 family.</text>
</comment>
<evidence type="ECO:0000256" key="4">
    <source>
        <dbReference type="ARBA" id="ARBA00022448"/>
    </source>
</evidence>
<gene>
    <name evidence="10" type="ORF">TSOC_014705</name>
</gene>
<evidence type="ECO:0000256" key="6">
    <source>
        <dbReference type="ARBA" id="ARBA00023034"/>
    </source>
</evidence>
<evidence type="ECO:0000256" key="5">
    <source>
        <dbReference type="ARBA" id="ARBA00022927"/>
    </source>
</evidence>
<comment type="caution">
    <text evidence="10">The sequence shown here is derived from an EMBL/GenBank/DDBJ whole genome shotgun (WGS) entry which is preliminary data.</text>
</comment>
<comment type="subcellular location">
    <subcellularLocation>
        <location evidence="1">Golgi apparatus membrane</location>
        <topology evidence="1">Peripheral membrane protein</topology>
    </subcellularLocation>
</comment>
<evidence type="ECO:0000256" key="7">
    <source>
        <dbReference type="ARBA" id="ARBA00023136"/>
    </source>
</evidence>
<dbReference type="GO" id="GO:0006890">
    <property type="term" value="P:retrograde vesicle-mediated transport, Golgi to endoplasmic reticulum"/>
    <property type="evidence" value="ECO:0007669"/>
    <property type="project" value="TreeGrafter"/>
</dbReference>
<proteinExistence type="inferred from homology"/>
<dbReference type="GO" id="GO:0006886">
    <property type="term" value="P:intracellular protein transport"/>
    <property type="evidence" value="ECO:0007669"/>
    <property type="project" value="InterPro"/>
</dbReference>
<keyword evidence="5" id="KW-0653">Protein transport</keyword>
<protein>
    <recommendedName>
        <fullName evidence="3">Conserved oligomeric Golgi complex subunit 7</fullName>
    </recommendedName>
    <alternativeName>
        <fullName evidence="8">Component of oligomeric Golgi complex 7</fullName>
    </alternativeName>
</protein>
<dbReference type="GO" id="GO:0017119">
    <property type="term" value="C:Golgi transport complex"/>
    <property type="evidence" value="ECO:0007669"/>
    <property type="project" value="InterPro"/>
</dbReference>
<dbReference type="EMBL" id="PGGS01002720">
    <property type="protein sequence ID" value="PNG99512.1"/>
    <property type="molecule type" value="Genomic_DNA"/>
</dbReference>
<dbReference type="PANTHER" id="PTHR21443">
    <property type="entry name" value="CONSERVED OLIGOMERIC GOLGI COMPLEX COMPONENT 7"/>
    <property type="match status" value="1"/>
</dbReference>
<dbReference type="Proteomes" id="UP000236333">
    <property type="component" value="Unassembled WGS sequence"/>
</dbReference>
<evidence type="ECO:0000256" key="9">
    <source>
        <dbReference type="SAM" id="MobiDB-lite"/>
    </source>
</evidence>
<keyword evidence="4" id="KW-0813">Transport</keyword>
<evidence type="ECO:0000256" key="1">
    <source>
        <dbReference type="ARBA" id="ARBA00004395"/>
    </source>
</evidence>
<feature type="region of interest" description="Disordered" evidence="9">
    <location>
        <begin position="1"/>
        <end position="30"/>
    </location>
</feature>
<evidence type="ECO:0000256" key="3">
    <source>
        <dbReference type="ARBA" id="ARBA00020984"/>
    </source>
</evidence>
<feature type="compositionally biased region" description="Low complexity" evidence="9">
    <location>
        <begin position="20"/>
        <end position="30"/>
    </location>
</feature>
<accession>A0A2J7ZGW5</accession>
<evidence type="ECO:0000256" key="2">
    <source>
        <dbReference type="ARBA" id="ARBA00005831"/>
    </source>
</evidence>
<dbReference type="Pfam" id="PF10191">
    <property type="entry name" value="COG7"/>
    <property type="match status" value="1"/>
</dbReference>
<organism evidence="10 11">
    <name type="scientific">Tetrabaena socialis</name>
    <dbReference type="NCBI Taxonomy" id="47790"/>
    <lineage>
        <taxon>Eukaryota</taxon>
        <taxon>Viridiplantae</taxon>
        <taxon>Chlorophyta</taxon>
        <taxon>core chlorophytes</taxon>
        <taxon>Chlorophyceae</taxon>
        <taxon>CS clade</taxon>
        <taxon>Chlamydomonadales</taxon>
        <taxon>Tetrabaenaceae</taxon>
        <taxon>Tetrabaena</taxon>
    </lineage>
</organism>
<keyword evidence="6" id="KW-0333">Golgi apparatus</keyword>